<name>A0A3E0I781_9FLAO</name>
<evidence type="ECO:0000313" key="2">
    <source>
        <dbReference type="EMBL" id="REH54499.1"/>
    </source>
</evidence>
<dbReference type="EMBL" id="QUNS01000002">
    <property type="protein sequence ID" value="REH54499.1"/>
    <property type="molecule type" value="Genomic_DNA"/>
</dbReference>
<evidence type="ECO:0000259" key="1">
    <source>
        <dbReference type="Pfam" id="PF08896"/>
    </source>
</evidence>
<sequence>MATTTNTVIETIYYKGTIGFAPNPLATLINFSLLVHPEDHSVSGTVKIDVGTDKKTYTGKVTGTVYSTGFGNIVRVLSLKGNIPSDNKLTPLFFPFEANMALKTDWNGKGGFSFQGKSEEEVPVTADTFNL</sequence>
<accession>A0A3E0I781</accession>
<dbReference type="InterPro" id="IPR014992">
    <property type="entry name" value="DUF1842"/>
</dbReference>
<dbReference type="AlphaFoldDB" id="A0A3E0I781"/>
<feature type="domain" description="DUF1842" evidence="1">
    <location>
        <begin position="17"/>
        <end position="116"/>
    </location>
</feature>
<reference evidence="2 3" key="1">
    <citation type="submission" date="2018-08" db="EMBL/GenBank/DDBJ databases">
        <title>Genomic Encyclopedia of Type Strains, Phase IV (KMG-IV): sequencing the most valuable type-strain genomes for metagenomic binning, comparative biology and taxonomic classification.</title>
        <authorList>
            <person name="Goeker M."/>
        </authorList>
    </citation>
    <scope>NUCLEOTIDE SEQUENCE [LARGE SCALE GENOMIC DNA]</scope>
    <source>
        <strain evidence="2 3">DSM 18841</strain>
    </source>
</reference>
<gene>
    <name evidence="2" type="ORF">C7448_10219</name>
</gene>
<protein>
    <submittedName>
        <fullName evidence="2">Uncharacterized protein DUF1842</fullName>
    </submittedName>
</protein>
<dbReference type="Pfam" id="PF08896">
    <property type="entry name" value="DUF1842"/>
    <property type="match status" value="1"/>
</dbReference>
<proteinExistence type="predicted"/>
<organism evidence="2 3">
    <name type="scientific">Tenacibaculum gallaicum</name>
    <dbReference type="NCBI Taxonomy" id="561505"/>
    <lineage>
        <taxon>Bacteria</taxon>
        <taxon>Pseudomonadati</taxon>
        <taxon>Bacteroidota</taxon>
        <taxon>Flavobacteriia</taxon>
        <taxon>Flavobacteriales</taxon>
        <taxon>Flavobacteriaceae</taxon>
        <taxon>Tenacibaculum</taxon>
    </lineage>
</organism>
<evidence type="ECO:0000313" key="3">
    <source>
        <dbReference type="Proteomes" id="UP000256884"/>
    </source>
</evidence>
<comment type="caution">
    <text evidence="2">The sequence shown here is derived from an EMBL/GenBank/DDBJ whole genome shotgun (WGS) entry which is preliminary data.</text>
</comment>
<dbReference type="OrthoDB" id="7561690at2"/>
<dbReference type="Proteomes" id="UP000256884">
    <property type="component" value="Unassembled WGS sequence"/>
</dbReference>
<keyword evidence="3" id="KW-1185">Reference proteome</keyword>
<dbReference type="RefSeq" id="WP_115900158.1">
    <property type="nucleotide sequence ID" value="NZ_QUNS01000002.1"/>
</dbReference>